<protein>
    <submittedName>
        <fullName evidence="2">DUF4235 domain-containing protein</fullName>
    </submittedName>
</protein>
<evidence type="ECO:0000313" key="2">
    <source>
        <dbReference type="EMBL" id="MDM7829947.1"/>
    </source>
</evidence>
<keyword evidence="1" id="KW-1133">Transmembrane helix</keyword>
<reference evidence="2 3" key="1">
    <citation type="submission" date="2023-06" db="EMBL/GenBank/DDBJ databases">
        <title>Cellulomonas sp. MW9 Whole genome sequence.</title>
        <authorList>
            <person name="Park S."/>
        </authorList>
    </citation>
    <scope>NUCLEOTIDE SEQUENCE [LARGE SCALE GENOMIC DNA]</scope>
    <source>
        <strain evidence="2 3">MW9</strain>
    </source>
</reference>
<sequence length="87" mass="8804">MSGSKQQDLVAKLVGTAAALAAAWLAQKLIAETWKARTGHEPPRADDEGDHGLTELVAATALTGAIVGVARVLATRGAAKLTSNDGA</sequence>
<name>A0ABT7S2V1_9CELL</name>
<dbReference type="Pfam" id="PF14019">
    <property type="entry name" value="DUF4235"/>
    <property type="match status" value="1"/>
</dbReference>
<dbReference type="EMBL" id="JAUCGR010000001">
    <property type="protein sequence ID" value="MDM7829947.1"/>
    <property type="molecule type" value="Genomic_DNA"/>
</dbReference>
<evidence type="ECO:0000256" key="1">
    <source>
        <dbReference type="SAM" id="Phobius"/>
    </source>
</evidence>
<comment type="caution">
    <text evidence="2">The sequence shown here is derived from an EMBL/GenBank/DDBJ whole genome shotgun (WGS) entry which is preliminary data.</text>
</comment>
<organism evidence="2 3">
    <name type="scientific">Cellulomonas edaphi</name>
    <dbReference type="NCBI Taxonomy" id="3053468"/>
    <lineage>
        <taxon>Bacteria</taxon>
        <taxon>Bacillati</taxon>
        <taxon>Actinomycetota</taxon>
        <taxon>Actinomycetes</taxon>
        <taxon>Micrococcales</taxon>
        <taxon>Cellulomonadaceae</taxon>
        <taxon>Cellulomonas</taxon>
    </lineage>
</organism>
<feature type="transmembrane region" description="Helical" evidence="1">
    <location>
        <begin position="55"/>
        <end position="74"/>
    </location>
</feature>
<keyword evidence="1" id="KW-0812">Transmembrane</keyword>
<accession>A0ABT7S2V1</accession>
<keyword evidence="3" id="KW-1185">Reference proteome</keyword>
<keyword evidence="1" id="KW-0472">Membrane</keyword>
<evidence type="ECO:0000313" key="3">
    <source>
        <dbReference type="Proteomes" id="UP001321453"/>
    </source>
</evidence>
<proteinExistence type="predicted"/>
<dbReference type="InterPro" id="IPR025329">
    <property type="entry name" value="DUF4235"/>
</dbReference>
<gene>
    <name evidence="2" type="ORF">QRT05_01255</name>
</gene>
<dbReference type="RefSeq" id="WP_289444458.1">
    <property type="nucleotide sequence ID" value="NZ_JAUCGR010000001.1"/>
</dbReference>
<dbReference type="Proteomes" id="UP001321453">
    <property type="component" value="Unassembled WGS sequence"/>
</dbReference>